<keyword evidence="2" id="KW-1185">Reference proteome</keyword>
<reference evidence="3" key="1">
    <citation type="submission" date="2022-11" db="UniProtKB">
        <authorList>
            <consortium name="WormBaseParasite"/>
        </authorList>
    </citation>
    <scope>IDENTIFICATION</scope>
</reference>
<dbReference type="Proteomes" id="UP000887565">
    <property type="component" value="Unplaced"/>
</dbReference>
<keyword evidence="1" id="KW-0472">Membrane</keyword>
<accession>A0A915HV44</accession>
<proteinExistence type="predicted"/>
<evidence type="ECO:0000313" key="3">
    <source>
        <dbReference type="WBParaSite" id="nRc.2.0.1.t05235-RA"/>
    </source>
</evidence>
<sequence>MFLLLRVCSASNTCCRGRHVPDWPNLSKIEQCAHDQCEILRALTGPSRDIGPENVGSGSENTKSSHGRLNALINPHTLIFTIILQSIVIFVHFVCIFMNTSIFYLKMTKFKNSMCFYEGFQAWLRPTKKKWTSLLENAPMGQKKKKILAWIAASLEKECKKGIWNKTVSATLLNSLWSIECPQHCAFAQYLLIHIIVKIRMCAQIDRIAQTMCRCLVRCIGNEGLRYFWIGMVLPDDTSFNKGEDKLSFGAILTNLPTTATVNQILRFVKDKTRESDDQSLRLLKELQEGQRWFIELEPLKTMFQGI</sequence>
<dbReference type="WBParaSite" id="nRc.2.0.1.t05235-RA">
    <property type="protein sequence ID" value="nRc.2.0.1.t05235-RA"/>
    <property type="gene ID" value="nRc.2.0.1.g05235"/>
</dbReference>
<keyword evidence="1" id="KW-0812">Transmembrane</keyword>
<organism evidence="2 3">
    <name type="scientific">Romanomermis culicivorax</name>
    <name type="common">Nematode worm</name>
    <dbReference type="NCBI Taxonomy" id="13658"/>
    <lineage>
        <taxon>Eukaryota</taxon>
        <taxon>Metazoa</taxon>
        <taxon>Ecdysozoa</taxon>
        <taxon>Nematoda</taxon>
        <taxon>Enoplea</taxon>
        <taxon>Dorylaimia</taxon>
        <taxon>Mermithida</taxon>
        <taxon>Mermithoidea</taxon>
        <taxon>Mermithidae</taxon>
        <taxon>Romanomermis</taxon>
    </lineage>
</organism>
<feature type="transmembrane region" description="Helical" evidence="1">
    <location>
        <begin position="78"/>
        <end position="105"/>
    </location>
</feature>
<dbReference type="AlphaFoldDB" id="A0A915HV44"/>
<evidence type="ECO:0000313" key="2">
    <source>
        <dbReference type="Proteomes" id="UP000887565"/>
    </source>
</evidence>
<protein>
    <submittedName>
        <fullName evidence="3">Uncharacterized protein</fullName>
    </submittedName>
</protein>
<name>A0A915HV44_ROMCU</name>
<keyword evidence="1" id="KW-1133">Transmembrane helix</keyword>
<evidence type="ECO:0000256" key="1">
    <source>
        <dbReference type="SAM" id="Phobius"/>
    </source>
</evidence>